<evidence type="ECO:0000256" key="4">
    <source>
        <dbReference type="HAMAP-Rule" id="MF_01082"/>
    </source>
</evidence>
<dbReference type="HOGENOM" id="CLU_005281_4_1_2"/>
<dbReference type="EMBL" id="CP000561">
    <property type="protein sequence ID" value="ABO09199.1"/>
    <property type="molecule type" value="Genomic_DNA"/>
</dbReference>
<keyword evidence="6" id="KW-0456">Lyase</keyword>
<comment type="similarity">
    <text evidence="1 4">Belongs to the pseudouridine synthase TruD family.</text>
</comment>
<dbReference type="GO" id="GO:0160150">
    <property type="term" value="F:tRNA pseudouridine(13) synthase activity"/>
    <property type="evidence" value="ECO:0007669"/>
    <property type="project" value="UniProtKB-EC"/>
</dbReference>
<keyword evidence="7" id="KW-1185">Reference proteome</keyword>
<evidence type="ECO:0000259" key="5">
    <source>
        <dbReference type="PROSITE" id="PS50984"/>
    </source>
</evidence>
<dbReference type="Proteomes" id="UP000001431">
    <property type="component" value="Chromosome"/>
</dbReference>
<reference evidence="6" key="1">
    <citation type="submission" date="2007-02" db="EMBL/GenBank/DDBJ databases">
        <title>Complete sequence of Pyrobaculum calidifontis JCM 11548.</title>
        <authorList>
            <consortium name="US DOE Joint Genome Institute"/>
            <person name="Copeland A."/>
            <person name="Lucas S."/>
            <person name="Lapidus A."/>
            <person name="Barry K."/>
            <person name="Glavina del Rio T."/>
            <person name="Dalin E."/>
            <person name="Tice H."/>
            <person name="Pitluck S."/>
            <person name="Chain P."/>
            <person name="Malfatti S."/>
            <person name="Shin M."/>
            <person name="Vergez L."/>
            <person name="Schmutz J."/>
            <person name="Larimer F."/>
            <person name="Land M."/>
            <person name="Hauser L."/>
            <person name="Kyrpides N."/>
            <person name="Mikhailova N."/>
            <person name="Cozen A.E."/>
            <person name="Fitz-Gibbon S.T."/>
            <person name="House C.H."/>
            <person name="Saltikov C."/>
            <person name="Lowe T.M."/>
            <person name="Richardson P."/>
        </authorList>
    </citation>
    <scope>NUCLEOTIDE SEQUENCE [LARGE SCALE GENOMIC DNA]</scope>
    <source>
        <strain evidence="6">JCM 11548</strain>
    </source>
</reference>
<dbReference type="Gene3D" id="3.30.70.3160">
    <property type="match status" value="1"/>
</dbReference>
<feature type="active site" description="Nucleophile" evidence="4">
    <location>
        <position position="96"/>
    </location>
</feature>
<keyword evidence="2 4" id="KW-0819">tRNA processing</keyword>
<dbReference type="EC" id="5.4.99.27" evidence="4"/>
<dbReference type="NCBIfam" id="TIGR00094">
    <property type="entry name" value="tRNA_TruD_broad"/>
    <property type="match status" value="1"/>
</dbReference>
<dbReference type="eggNOG" id="arCOG04252">
    <property type="taxonomic scope" value="Archaea"/>
</dbReference>
<dbReference type="PIRSF" id="PIRSF037016">
    <property type="entry name" value="Pseudouridin_synth_euk_prd"/>
    <property type="match status" value="1"/>
</dbReference>
<protein>
    <recommendedName>
        <fullName evidence="4">Probable tRNA pseudouridine synthase D</fullName>
        <ecNumber evidence="4">5.4.99.27</ecNumber>
    </recommendedName>
    <alternativeName>
        <fullName evidence="4">tRNA pseudouridine(13) synthase</fullName>
    </alternativeName>
    <alternativeName>
        <fullName evidence="4">tRNA pseudouridylate synthase D</fullName>
    </alternativeName>
    <alternativeName>
        <fullName evidence="4">tRNA-uridine isomerase D</fullName>
    </alternativeName>
</protein>
<gene>
    <name evidence="4" type="primary">truD</name>
    <name evidence="6" type="ordered locus">Pcal_1782</name>
</gene>
<dbReference type="PANTHER" id="PTHR13326:SF21">
    <property type="entry name" value="PSEUDOURIDYLATE SYNTHASE PUS7L"/>
    <property type="match status" value="1"/>
</dbReference>
<name>A3MX32_PYRCJ</name>
<dbReference type="SUPFAM" id="SSF55120">
    <property type="entry name" value="Pseudouridine synthase"/>
    <property type="match status" value="1"/>
</dbReference>
<organism evidence="6 7">
    <name type="scientific">Pyrobaculum calidifontis (strain DSM 21063 / JCM 11548 / VA1)</name>
    <dbReference type="NCBI Taxonomy" id="410359"/>
    <lineage>
        <taxon>Archaea</taxon>
        <taxon>Thermoproteota</taxon>
        <taxon>Thermoprotei</taxon>
        <taxon>Thermoproteales</taxon>
        <taxon>Thermoproteaceae</taxon>
        <taxon>Pyrobaculum</taxon>
    </lineage>
</organism>
<keyword evidence="3 4" id="KW-0413">Isomerase</keyword>
<evidence type="ECO:0000313" key="7">
    <source>
        <dbReference type="Proteomes" id="UP000001431"/>
    </source>
</evidence>
<evidence type="ECO:0000256" key="1">
    <source>
        <dbReference type="ARBA" id="ARBA00007953"/>
    </source>
</evidence>
<dbReference type="GO" id="GO:0003723">
    <property type="term" value="F:RNA binding"/>
    <property type="evidence" value="ECO:0007669"/>
    <property type="project" value="InterPro"/>
</dbReference>
<evidence type="ECO:0000313" key="6">
    <source>
        <dbReference type="EMBL" id="ABO09199.1"/>
    </source>
</evidence>
<accession>A3MX32</accession>
<dbReference type="InterPro" id="IPR042214">
    <property type="entry name" value="TruD_catalytic"/>
</dbReference>
<dbReference type="InterPro" id="IPR020103">
    <property type="entry name" value="PsdUridine_synth_cat_dom_sf"/>
</dbReference>
<dbReference type="PANTHER" id="PTHR13326">
    <property type="entry name" value="TRNA PSEUDOURIDINE SYNTHASE D"/>
    <property type="match status" value="1"/>
</dbReference>
<dbReference type="GO" id="GO:0031119">
    <property type="term" value="P:tRNA pseudouridine synthesis"/>
    <property type="evidence" value="ECO:0007669"/>
    <property type="project" value="UniProtKB-UniRule"/>
</dbReference>
<dbReference type="InterPro" id="IPR020119">
    <property type="entry name" value="PsdUridine_synth_TruD_CS"/>
</dbReference>
<comment type="function">
    <text evidence="4">Could be responsible for synthesis of pseudouridine from uracil-13 in transfer RNAs.</text>
</comment>
<dbReference type="GO" id="GO:0016829">
    <property type="term" value="F:lyase activity"/>
    <property type="evidence" value="ECO:0007669"/>
    <property type="project" value="UniProtKB-KW"/>
</dbReference>
<proteinExistence type="inferred from homology"/>
<sequence length="411" mass="45138">MEAPPFDKSLGMQYYATDTCPAGGRIKERVEDFVVEEILKDGTVVSVNGVALTPRVGNWTWIHVVKRGVDTLKFVLRLAKALGVNPRDISIGGIKDTRAVTSQIVSVRGTVSSLPQIPGVEFLGMWPMDRPITPAEIYGNRFTIVVRGVDRADCAAEALAALAKTPIPNYYGYQRFGTVRPVGHLLGLALLKKDAEAFFDVMFCKIFPRESEAAKRARELACRGEYAKALEAFPKRFLEERAFLRKLVEGADLWNAAMAIPGQILKIYIEAAQSYVFNLFLSRRMELAPLEPVEGDLVDVGGQVAYYVEGLAGDLVLPVPGAGVKMPRGRVGEALVRVVKDLGLDPALFLKMPRGLRAYGSYRRARLDVGQLEYKVAGGEVEIRMTLPRGSYATVVLREVVKPVDPAAHGF</sequence>
<dbReference type="AlphaFoldDB" id="A3MX32"/>
<dbReference type="HAMAP" id="MF_01082">
    <property type="entry name" value="TruD"/>
    <property type="match status" value="1"/>
</dbReference>
<comment type="catalytic activity">
    <reaction evidence="4">
        <text>uridine(13) in tRNA = pseudouridine(13) in tRNA</text>
        <dbReference type="Rhea" id="RHEA:42540"/>
        <dbReference type="Rhea" id="RHEA-COMP:10105"/>
        <dbReference type="Rhea" id="RHEA-COMP:10106"/>
        <dbReference type="ChEBI" id="CHEBI:65314"/>
        <dbReference type="ChEBI" id="CHEBI:65315"/>
        <dbReference type="EC" id="5.4.99.27"/>
    </reaction>
</comment>
<dbReference type="Gene3D" id="3.30.2350.20">
    <property type="entry name" value="TruD, catalytic domain"/>
    <property type="match status" value="1"/>
</dbReference>
<dbReference type="Pfam" id="PF01142">
    <property type="entry name" value="TruD"/>
    <property type="match status" value="1"/>
</dbReference>
<dbReference type="PROSITE" id="PS01268">
    <property type="entry name" value="UPF0024"/>
    <property type="match status" value="1"/>
</dbReference>
<evidence type="ECO:0000256" key="3">
    <source>
        <dbReference type="ARBA" id="ARBA00023235"/>
    </source>
</evidence>
<dbReference type="InterPro" id="IPR011760">
    <property type="entry name" value="PsdUridine_synth_TruD_insert"/>
</dbReference>
<dbReference type="STRING" id="410359.Pcal_1782"/>
<evidence type="ECO:0000256" key="2">
    <source>
        <dbReference type="ARBA" id="ARBA00022694"/>
    </source>
</evidence>
<dbReference type="PROSITE" id="PS50984">
    <property type="entry name" value="TRUD"/>
    <property type="match status" value="1"/>
</dbReference>
<dbReference type="InterPro" id="IPR001656">
    <property type="entry name" value="PsdUridine_synth_TruD"/>
</dbReference>
<dbReference type="KEGG" id="pcl:Pcal_1782"/>
<dbReference type="Gene3D" id="1.10.1510.30">
    <property type="match status" value="1"/>
</dbReference>
<dbReference type="CDD" id="cd02576">
    <property type="entry name" value="PseudoU_synth_ScPUS7"/>
    <property type="match status" value="1"/>
</dbReference>
<feature type="domain" description="TRUD" evidence="5">
    <location>
        <begin position="166"/>
        <end position="368"/>
    </location>
</feature>